<dbReference type="InterPro" id="IPR036640">
    <property type="entry name" value="ABC1_TM_sf"/>
</dbReference>
<dbReference type="SUPFAM" id="SSF90123">
    <property type="entry name" value="ABC transporter transmembrane region"/>
    <property type="match status" value="1"/>
</dbReference>
<feature type="transmembrane region" description="Helical" evidence="4">
    <location>
        <begin position="350"/>
        <end position="371"/>
    </location>
</feature>
<dbReference type="Proteomes" id="UP000250266">
    <property type="component" value="Unassembled WGS sequence"/>
</dbReference>
<dbReference type="GO" id="GO:0005524">
    <property type="term" value="F:ATP binding"/>
    <property type="evidence" value="ECO:0007669"/>
    <property type="project" value="InterPro"/>
</dbReference>
<protein>
    <submittedName>
        <fullName evidence="5">Uncharacterized protein</fullName>
    </submittedName>
</protein>
<evidence type="ECO:0000313" key="5">
    <source>
        <dbReference type="EMBL" id="OCK73679.1"/>
    </source>
</evidence>
<evidence type="ECO:0000256" key="3">
    <source>
        <dbReference type="ARBA" id="ARBA00023136"/>
    </source>
</evidence>
<sequence length="456" mass="51432">MSKFDNSNSLEALYRESTAQTPQLPRHSYPAVKEFIYCSMPPSWTNIPKNSILEYFSLESKVEAKIGAGSGQLDTPFSIAQADFEKICGEYSFSHSLLRKIFAKKPFFEHHFSYDGSASPTTPTHLDIGLATYENDAFFMLLRYSIRSNSVKSLIFLKEGDYLKYESITPYHLLKYFQDHADLLQRHPLMLLNITLQFMQLGVHEFIRWRMAINEMESLLGVTRYGTLLEKSGYESMSHDHGLLSADLIGLAKKRADSERSASTILEHAKAFYRLVVICEDSLAEANAFSPGGTLAKQITTHQREEVQNTITRAELYLKDTKSTKDIIDCLNKALEIRISRRESDAAKTLAALGLVFVPAAFVSQVAQVFSTGTFKSQTSNGNNQNLSGYGWLYIGLSVLLTAITMIIWACWHRWGSRWLERLRIARIRGSATVSPDRLFAKGPNARKGISTDMLV</sequence>
<evidence type="ECO:0000313" key="6">
    <source>
        <dbReference type="Proteomes" id="UP000250266"/>
    </source>
</evidence>
<keyword evidence="3 4" id="KW-0472">Membrane</keyword>
<keyword evidence="2 4" id="KW-1133">Transmembrane helix</keyword>
<name>A0A8E2J8U6_9PEZI</name>
<gene>
    <name evidence="5" type="ORF">K432DRAFT_430463</name>
</gene>
<feature type="transmembrane region" description="Helical" evidence="4">
    <location>
        <begin position="391"/>
        <end position="412"/>
    </location>
</feature>
<reference evidence="5 6" key="1">
    <citation type="journal article" date="2016" name="Nat. Commun.">
        <title>Ectomycorrhizal ecology is imprinted in the genome of the dominant symbiotic fungus Cenococcum geophilum.</title>
        <authorList>
            <consortium name="DOE Joint Genome Institute"/>
            <person name="Peter M."/>
            <person name="Kohler A."/>
            <person name="Ohm R.A."/>
            <person name="Kuo A."/>
            <person name="Krutzmann J."/>
            <person name="Morin E."/>
            <person name="Arend M."/>
            <person name="Barry K.W."/>
            <person name="Binder M."/>
            <person name="Choi C."/>
            <person name="Clum A."/>
            <person name="Copeland A."/>
            <person name="Grisel N."/>
            <person name="Haridas S."/>
            <person name="Kipfer T."/>
            <person name="LaButti K."/>
            <person name="Lindquist E."/>
            <person name="Lipzen A."/>
            <person name="Maire R."/>
            <person name="Meier B."/>
            <person name="Mihaltcheva S."/>
            <person name="Molinier V."/>
            <person name="Murat C."/>
            <person name="Poggeler S."/>
            <person name="Quandt C.A."/>
            <person name="Sperisen C."/>
            <person name="Tritt A."/>
            <person name="Tisserant E."/>
            <person name="Crous P.W."/>
            <person name="Henrissat B."/>
            <person name="Nehls U."/>
            <person name="Egli S."/>
            <person name="Spatafora J.W."/>
            <person name="Grigoriev I.V."/>
            <person name="Martin F.M."/>
        </authorList>
    </citation>
    <scope>NUCLEOTIDE SEQUENCE [LARGE SCALE GENOMIC DNA]</scope>
    <source>
        <strain evidence="5 6">CBS 459.81</strain>
    </source>
</reference>
<dbReference type="EMBL" id="KV745688">
    <property type="protein sequence ID" value="OCK73679.1"/>
    <property type="molecule type" value="Genomic_DNA"/>
</dbReference>
<dbReference type="OrthoDB" id="2830640at2759"/>
<keyword evidence="1 4" id="KW-0812">Transmembrane</keyword>
<organism evidence="5 6">
    <name type="scientific">Lepidopterella palustris CBS 459.81</name>
    <dbReference type="NCBI Taxonomy" id="1314670"/>
    <lineage>
        <taxon>Eukaryota</taxon>
        <taxon>Fungi</taxon>
        <taxon>Dikarya</taxon>
        <taxon>Ascomycota</taxon>
        <taxon>Pezizomycotina</taxon>
        <taxon>Dothideomycetes</taxon>
        <taxon>Pleosporomycetidae</taxon>
        <taxon>Mytilinidiales</taxon>
        <taxon>Argynnaceae</taxon>
        <taxon>Lepidopterella</taxon>
    </lineage>
</organism>
<evidence type="ECO:0000256" key="2">
    <source>
        <dbReference type="ARBA" id="ARBA00022989"/>
    </source>
</evidence>
<dbReference type="AlphaFoldDB" id="A0A8E2J8U6"/>
<dbReference type="GO" id="GO:0016020">
    <property type="term" value="C:membrane"/>
    <property type="evidence" value="ECO:0007669"/>
    <property type="project" value="InterPro"/>
</dbReference>
<proteinExistence type="predicted"/>
<accession>A0A8E2J8U6</accession>
<evidence type="ECO:0000256" key="4">
    <source>
        <dbReference type="SAM" id="Phobius"/>
    </source>
</evidence>
<evidence type="ECO:0000256" key="1">
    <source>
        <dbReference type="ARBA" id="ARBA00022692"/>
    </source>
</evidence>
<keyword evidence="6" id="KW-1185">Reference proteome</keyword>